<evidence type="ECO:0000313" key="1">
    <source>
        <dbReference type="EMBL" id="SBS76504.1"/>
    </source>
</evidence>
<reference evidence="1" key="1">
    <citation type="submission" date="2016-03" db="EMBL/GenBank/DDBJ databases">
        <authorList>
            <person name="Ploux O."/>
        </authorList>
    </citation>
    <scope>NUCLEOTIDE SEQUENCE</scope>
    <source>
        <strain evidence="1">UC10</strain>
    </source>
</reference>
<dbReference type="AlphaFoldDB" id="A0A1Y5PCR6"/>
<name>A0A1Y5PCR6_9MYCO</name>
<gene>
    <name evidence="1" type="ORF">MHPYR_320082</name>
</gene>
<protein>
    <submittedName>
        <fullName evidence="1">Uncharacterized protein</fullName>
    </submittedName>
</protein>
<organism evidence="1">
    <name type="scientific">uncultured Mycobacterium sp</name>
    <dbReference type="NCBI Taxonomy" id="171292"/>
    <lineage>
        <taxon>Bacteria</taxon>
        <taxon>Bacillati</taxon>
        <taxon>Actinomycetota</taxon>
        <taxon>Actinomycetes</taxon>
        <taxon>Mycobacteriales</taxon>
        <taxon>Mycobacteriaceae</taxon>
        <taxon>Mycobacterium</taxon>
        <taxon>environmental samples</taxon>
    </lineage>
</organism>
<proteinExistence type="predicted"/>
<sequence>MVPMRLSGRDFAYNVRLAPISGRPIRLRIGGMTYCMDTDETIELANALADAVDDLNSLPPVNTERTEP</sequence>
<accession>A0A1Y5PCR6</accession>
<dbReference type="EMBL" id="FLQS01000026">
    <property type="protein sequence ID" value="SBS76504.1"/>
    <property type="molecule type" value="Genomic_DNA"/>
</dbReference>